<keyword evidence="2" id="KW-0808">Transferase</keyword>
<proteinExistence type="predicted"/>
<reference evidence="5 6" key="1">
    <citation type="journal article" date="2019" name="Int. J. Syst. Evol. Microbiol.">
        <title>The Global Catalogue of Microorganisms (GCM) 10K type strain sequencing project: providing services to taxonomists for standard genome sequencing and annotation.</title>
        <authorList>
            <consortium name="The Broad Institute Genomics Platform"/>
            <consortium name="The Broad Institute Genome Sequencing Center for Infectious Disease"/>
            <person name="Wu L."/>
            <person name="Ma J."/>
        </authorList>
    </citation>
    <scope>NUCLEOTIDE SEQUENCE [LARGE SCALE GENOMIC DNA]</scope>
    <source>
        <strain evidence="5 6">JCM 9383</strain>
    </source>
</reference>
<evidence type="ECO:0000313" key="6">
    <source>
        <dbReference type="Proteomes" id="UP001500979"/>
    </source>
</evidence>
<organism evidence="5 6">
    <name type="scientific">Saccharopolyspora taberi</name>
    <dbReference type="NCBI Taxonomy" id="60895"/>
    <lineage>
        <taxon>Bacteria</taxon>
        <taxon>Bacillati</taxon>
        <taxon>Actinomycetota</taxon>
        <taxon>Actinomycetes</taxon>
        <taxon>Pseudonocardiales</taxon>
        <taxon>Pseudonocardiaceae</taxon>
        <taxon>Saccharopolyspora</taxon>
    </lineage>
</organism>
<evidence type="ECO:0000256" key="4">
    <source>
        <dbReference type="ARBA" id="ARBA00022747"/>
    </source>
</evidence>
<dbReference type="Proteomes" id="UP001500979">
    <property type="component" value="Unassembled WGS sequence"/>
</dbReference>
<keyword evidence="6" id="KW-1185">Reference proteome</keyword>
<dbReference type="InterPro" id="IPR018117">
    <property type="entry name" value="C5_DNA_meth_AS"/>
</dbReference>
<dbReference type="RefSeq" id="WP_344677352.1">
    <property type="nucleotide sequence ID" value="NZ_BAAAUX010000001.1"/>
</dbReference>
<dbReference type="Gene3D" id="3.40.50.150">
    <property type="entry name" value="Vaccinia Virus protein VP39"/>
    <property type="match status" value="1"/>
</dbReference>
<accession>A0ABN3V1D6</accession>
<comment type="caution">
    <text evidence="5">The sequence shown here is derived from an EMBL/GenBank/DDBJ whole genome shotgun (WGS) entry which is preliminary data.</text>
</comment>
<dbReference type="Pfam" id="PF00145">
    <property type="entry name" value="DNA_methylase"/>
    <property type="match status" value="1"/>
</dbReference>
<evidence type="ECO:0000256" key="1">
    <source>
        <dbReference type="ARBA" id="ARBA00022603"/>
    </source>
</evidence>
<evidence type="ECO:0000313" key="5">
    <source>
        <dbReference type="EMBL" id="GAA2773622.1"/>
    </source>
</evidence>
<name>A0ABN3V1D6_9PSEU</name>
<dbReference type="EMBL" id="BAAAUX010000001">
    <property type="protein sequence ID" value="GAA2773622.1"/>
    <property type="molecule type" value="Genomic_DNA"/>
</dbReference>
<protein>
    <recommendedName>
        <fullName evidence="7">DNA (cytosine-5-)-methyltransferase</fullName>
    </recommendedName>
</protein>
<keyword evidence="1" id="KW-0489">Methyltransferase</keyword>
<evidence type="ECO:0000256" key="3">
    <source>
        <dbReference type="ARBA" id="ARBA00022691"/>
    </source>
</evidence>
<evidence type="ECO:0000256" key="2">
    <source>
        <dbReference type="ARBA" id="ARBA00022679"/>
    </source>
</evidence>
<gene>
    <name evidence="5" type="ORF">GCM10010470_01680</name>
</gene>
<dbReference type="PROSITE" id="PS00094">
    <property type="entry name" value="C5_MTASE_1"/>
    <property type="match status" value="1"/>
</dbReference>
<sequence length="227" mass="24980">MKILDLFCCAGGAGMGYHQAGFAVVGVDIVEQPNYPFEFHQADAIEFVKEHGHEFDAIHASPPCQAYSLLNAYNHKVYPDLVEETRKALVATGLPYVIENVPQAPLLDPVILCGAMFGLQVYRHRGFETSFPLFPLLAPPHPKHTARCIRNGYLPTPEAPFMSIHGGKHSKAWQRKAAEVMGVPWTTSINEVCESIPPAYTRYIGKELLAGPAERVGQLTLQLDDAA</sequence>
<evidence type="ECO:0008006" key="7">
    <source>
        <dbReference type="Google" id="ProtNLM"/>
    </source>
</evidence>
<keyword evidence="4" id="KW-0680">Restriction system</keyword>
<dbReference type="SUPFAM" id="SSF53335">
    <property type="entry name" value="S-adenosyl-L-methionine-dependent methyltransferases"/>
    <property type="match status" value="1"/>
</dbReference>
<keyword evidence="3" id="KW-0949">S-adenosyl-L-methionine</keyword>
<dbReference type="InterPro" id="IPR001525">
    <property type="entry name" value="C5_MeTfrase"/>
</dbReference>
<dbReference type="InterPro" id="IPR029063">
    <property type="entry name" value="SAM-dependent_MTases_sf"/>
</dbReference>